<keyword evidence="2" id="KW-0472">Membrane</keyword>
<reference evidence="4 5" key="1">
    <citation type="submission" date="2019-11" db="EMBL/GenBank/DDBJ databases">
        <title>Nocardia sp. nov. CT2-14 isolated from soil.</title>
        <authorList>
            <person name="Kanchanasin P."/>
            <person name="Tanasupawat S."/>
            <person name="Yuki M."/>
            <person name="Kudo T."/>
        </authorList>
    </citation>
    <scope>NUCLEOTIDE SEQUENCE [LARGE SCALE GENOMIC DNA]</scope>
    <source>
        <strain evidence="4 5">CT2-14</strain>
    </source>
</reference>
<comment type="caution">
    <text evidence="4">The sequence shown here is derived from an EMBL/GenBank/DDBJ whole genome shotgun (WGS) entry which is preliminary data.</text>
</comment>
<feature type="compositionally biased region" description="Acidic residues" evidence="1">
    <location>
        <begin position="81"/>
        <end position="101"/>
    </location>
</feature>
<feature type="region of interest" description="Disordered" evidence="1">
    <location>
        <begin position="124"/>
        <end position="153"/>
    </location>
</feature>
<feature type="region of interest" description="Disordered" evidence="1">
    <location>
        <begin position="188"/>
        <end position="222"/>
    </location>
</feature>
<feature type="compositionally biased region" description="Polar residues" evidence="1">
    <location>
        <begin position="1"/>
        <end position="13"/>
    </location>
</feature>
<keyword evidence="5" id="KW-1185">Reference proteome</keyword>
<gene>
    <name evidence="4" type="ORF">GLP40_13425</name>
</gene>
<evidence type="ECO:0000313" key="4">
    <source>
        <dbReference type="EMBL" id="MTE13769.1"/>
    </source>
</evidence>
<feature type="compositionally biased region" description="Basic and acidic residues" evidence="1">
    <location>
        <begin position="45"/>
        <end position="80"/>
    </location>
</feature>
<feature type="compositionally biased region" description="Low complexity" evidence="1">
    <location>
        <begin position="197"/>
        <end position="219"/>
    </location>
</feature>
<keyword evidence="2" id="KW-1133">Transmembrane helix</keyword>
<accession>A0A6I3L1N9</accession>
<feature type="domain" description="DUF8176" evidence="3">
    <location>
        <begin position="225"/>
        <end position="343"/>
    </location>
</feature>
<dbReference type="RefSeq" id="WP_154788166.1">
    <property type="nucleotide sequence ID" value="NZ_WMBB01000005.1"/>
</dbReference>
<name>A0A6I3L1N9_9NOCA</name>
<dbReference type="AlphaFoldDB" id="A0A6I3L1N9"/>
<feature type="transmembrane region" description="Helical" evidence="2">
    <location>
        <begin position="161"/>
        <end position="183"/>
    </location>
</feature>
<evidence type="ECO:0000313" key="5">
    <source>
        <dbReference type="Proteomes" id="UP000432464"/>
    </source>
</evidence>
<proteinExistence type="predicted"/>
<dbReference type="InterPro" id="IPR058489">
    <property type="entry name" value="DUF8176"/>
</dbReference>
<organism evidence="4 5">
    <name type="scientific">Nocardia aurantiaca</name>
    <dbReference type="NCBI Taxonomy" id="2675850"/>
    <lineage>
        <taxon>Bacteria</taxon>
        <taxon>Bacillati</taxon>
        <taxon>Actinomycetota</taxon>
        <taxon>Actinomycetes</taxon>
        <taxon>Mycobacteriales</taxon>
        <taxon>Nocardiaceae</taxon>
        <taxon>Nocardia</taxon>
    </lineage>
</organism>
<protein>
    <recommendedName>
        <fullName evidence="3">DUF8176 domain-containing protein</fullName>
    </recommendedName>
</protein>
<feature type="region of interest" description="Disordered" evidence="1">
    <location>
        <begin position="1"/>
        <end position="101"/>
    </location>
</feature>
<sequence>MSTESGSRTTASESEPLAPAHEGTDAYTGRWSDWISGAAGPGRTGGREHHGTAGAGYDDKYREGYDDRYREGYDDRYREGYDDEYEAGEFDDEYDEFDDEDEYPGRARTEQATPRAAYDAAWRSVNDHGPGSTVRRPLKRTRPSSTRPRFGLSAERGGRQWAVPLLGLLAVLAVTAAVAVQIAKVTGGHPPAKPHVATPQAAPAATAPASPSTTDQPAAGLPANLCPNEAKGGNVRGNGPGSTKTGPDAILALQSRYYVDRSGKAVREMFAPDAPAPSIEQIQAGIDSIPVGTTYCVQIMPGPFDGQHIMVVTEQHPDATKRTWSPQLVITTRIGDATLISAIVPMNEDTPK</sequence>
<keyword evidence="2" id="KW-0812">Transmembrane</keyword>
<dbReference type="Proteomes" id="UP000432464">
    <property type="component" value="Unassembled WGS sequence"/>
</dbReference>
<dbReference type="Pfam" id="PF26527">
    <property type="entry name" value="DUF8176"/>
    <property type="match status" value="1"/>
</dbReference>
<evidence type="ECO:0000256" key="2">
    <source>
        <dbReference type="SAM" id="Phobius"/>
    </source>
</evidence>
<evidence type="ECO:0000259" key="3">
    <source>
        <dbReference type="Pfam" id="PF26527"/>
    </source>
</evidence>
<evidence type="ECO:0000256" key="1">
    <source>
        <dbReference type="SAM" id="MobiDB-lite"/>
    </source>
</evidence>
<dbReference type="EMBL" id="WMBB01000005">
    <property type="protein sequence ID" value="MTE13769.1"/>
    <property type="molecule type" value="Genomic_DNA"/>
</dbReference>